<dbReference type="AlphaFoldDB" id="A0A4V6NYZ9"/>
<evidence type="ECO:0000313" key="3">
    <source>
        <dbReference type="Proteomes" id="UP000295788"/>
    </source>
</evidence>
<sequence length="131" mass="15837">MKSIKKRKFELLLAFSISILIFIMNSRLNLFSTAFVRSIFAFVFFYFFTWLLRELYLVFGTRQKENANYQHIELTTTQDDDQKLFEEIYQTDDQKKSNLIDFQPLEFEKIKTDEQNIEQIVKGVRVWSHDD</sequence>
<dbReference type="Proteomes" id="UP000295788">
    <property type="component" value="Unassembled WGS sequence"/>
</dbReference>
<keyword evidence="3" id="KW-1185">Reference proteome</keyword>
<evidence type="ECO:0000313" key="2">
    <source>
        <dbReference type="EMBL" id="TCS82963.1"/>
    </source>
</evidence>
<feature type="transmembrane region" description="Helical" evidence="1">
    <location>
        <begin position="9"/>
        <end position="28"/>
    </location>
</feature>
<protein>
    <submittedName>
        <fullName evidence="2">Uncharacterized protein</fullName>
    </submittedName>
</protein>
<dbReference type="RefSeq" id="WP_132768339.1">
    <property type="nucleotide sequence ID" value="NZ_SMAB01000007.1"/>
</dbReference>
<name>A0A4V6NYZ9_9BACI</name>
<organism evidence="2 3">
    <name type="scientific">Tepidibacillus fermentans</name>
    <dbReference type="NCBI Taxonomy" id="1281767"/>
    <lineage>
        <taxon>Bacteria</taxon>
        <taxon>Bacillati</taxon>
        <taxon>Bacillota</taxon>
        <taxon>Bacilli</taxon>
        <taxon>Bacillales</taxon>
        <taxon>Bacillaceae</taxon>
        <taxon>Tepidibacillus</taxon>
    </lineage>
</organism>
<keyword evidence="1" id="KW-1133">Transmembrane helix</keyword>
<gene>
    <name evidence="2" type="ORF">EDD72_10746</name>
</gene>
<accession>A0A4V6NYZ9</accession>
<keyword evidence="1" id="KW-0812">Transmembrane</keyword>
<comment type="caution">
    <text evidence="2">The sequence shown here is derived from an EMBL/GenBank/DDBJ whole genome shotgun (WGS) entry which is preliminary data.</text>
</comment>
<dbReference type="EMBL" id="SMAB01000007">
    <property type="protein sequence ID" value="TCS82963.1"/>
    <property type="molecule type" value="Genomic_DNA"/>
</dbReference>
<reference evidence="2 3" key="1">
    <citation type="submission" date="2019-03" db="EMBL/GenBank/DDBJ databases">
        <title>Genomic Encyclopedia of Type Strains, Phase IV (KMG-IV): sequencing the most valuable type-strain genomes for metagenomic binning, comparative biology and taxonomic classification.</title>
        <authorList>
            <person name="Goeker M."/>
        </authorList>
    </citation>
    <scope>NUCLEOTIDE SEQUENCE [LARGE SCALE GENOMIC DNA]</scope>
    <source>
        <strain evidence="2 3">DSM 23802</strain>
    </source>
</reference>
<proteinExistence type="predicted"/>
<evidence type="ECO:0000256" key="1">
    <source>
        <dbReference type="SAM" id="Phobius"/>
    </source>
</evidence>
<keyword evidence="1" id="KW-0472">Membrane</keyword>
<feature type="transmembrane region" description="Helical" evidence="1">
    <location>
        <begin position="34"/>
        <end position="52"/>
    </location>
</feature>